<dbReference type="Proteomes" id="UP001151760">
    <property type="component" value="Unassembled WGS sequence"/>
</dbReference>
<reference evidence="9" key="2">
    <citation type="submission" date="2022-01" db="EMBL/GenBank/DDBJ databases">
        <authorList>
            <person name="Yamashiro T."/>
            <person name="Shiraishi A."/>
            <person name="Satake H."/>
            <person name="Nakayama K."/>
        </authorList>
    </citation>
    <scope>NUCLEOTIDE SEQUENCE</scope>
</reference>
<evidence type="ECO:0000256" key="5">
    <source>
        <dbReference type="SAM" id="MobiDB-lite"/>
    </source>
</evidence>
<gene>
    <name evidence="9" type="ORF">Tco_0955611</name>
</gene>
<dbReference type="InterPro" id="IPR013581">
    <property type="entry name" value="PDR_assoc"/>
</dbReference>
<feature type="compositionally biased region" description="Polar residues" evidence="5">
    <location>
        <begin position="95"/>
        <end position="106"/>
    </location>
</feature>
<keyword evidence="3 6" id="KW-1133">Transmembrane helix</keyword>
<feature type="transmembrane region" description="Helical" evidence="6">
    <location>
        <begin position="210"/>
        <end position="228"/>
    </location>
</feature>
<feature type="transmembrane region" description="Helical" evidence="6">
    <location>
        <begin position="348"/>
        <end position="368"/>
    </location>
</feature>
<dbReference type="PANTHER" id="PTHR48040:SF45">
    <property type="entry name" value="PLEIOTROPIC DRUG RESISTANCE PROTEIN 1-LIKE"/>
    <property type="match status" value="1"/>
</dbReference>
<dbReference type="EMBL" id="BQNB010016023">
    <property type="protein sequence ID" value="GJT46896.1"/>
    <property type="molecule type" value="Genomic_DNA"/>
</dbReference>
<dbReference type="InterPro" id="IPR013525">
    <property type="entry name" value="ABC2_TM"/>
</dbReference>
<evidence type="ECO:0000256" key="4">
    <source>
        <dbReference type="ARBA" id="ARBA00023136"/>
    </source>
</evidence>
<feature type="transmembrane region" description="Helical" evidence="6">
    <location>
        <begin position="240"/>
        <end position="258"/>
    </location>
</feature>
<name>A0ABQ5E7R4_9ASTR</name>
<comment type="subcellular location">
    <subcellularLocation>
        <location evidence="1">Membrane</location>
        <topology evidence="1">Multi-pass membrane protein</topology>
    </subcellularLocation>
</comment>
<evidence type="ECO:0000256" key="1">
    <source>
        <dbReference type="ARBA" id="ARBA00004141"/>
    </source>
</evidence>
<accession>A0ABQ5E7R4</accession>
<dbReference type="Pfam" id="PF01061">
    <property type="entry name" value="ABC2_membrane"/>
    <property type="match status" value="1"/>
</dbReference>
<protein>
    <submittedName>
        <fullName evidence="9">Pleiotropic drug resistance protein 1-like protein</fullName>
    </submittedName>
</protein>
<feature type="region of interest" description="Disordered" evidence="5">
    <location>
        <begin position="83"/>
        <end position="106"/>
    </location>
</feature>
<keyword evidence="2 6" id="KW-0812">Transmembrane</keyword>
<evidence type="ECO:0000256" key="6">
    <source>
        <dbReference type="SAM" id="Phobius"/>
    </source>
</evidence>
<keyword evidence="4 6" id="KW-0472">Membrane</keyword>
<evidence type="ECO:0000256" key="2">
    <source>
        <dbReference type="ARBA" id="ARBA00022692"/>
    </source>
</evidence>
<keyword evidence="10" id="KW-1185">Reference proteome</keyword>
<dbReference type="Pfam" id="PF08370">
    <property type="entry name" value="PDR_assoc"/>
    <property type="match status" value="1"/>
</dbReference>
<evidence type="ECO:0000259" key="8">
    <source>
        <dbReference type="Pfam" id="PF08370"/>
    </source>
</evidence>
<evidence type="ECO:0000256" key="3">
    <source>
        <dbReference type="ARBA" id="ARBA00022989"/>
    </source>
</evidence>
<proteinExistence type="predicted"/>
<evidence type="ECO:0000313" key="9">
    <source>
        <dbReference type="EMBL" id="GJT46896.1"/>
    </source>
</evidence>
<comment type="caution">
    <text evidence="9">The sequence shown here is derived from an EMBL/GenBank/DDBJ whole genome shotgun (WGS) entry which is preliminary data.</text>
</comment>
<feature type="transmembrane region" description="Helical" evidence="6">
    <location>
        <begin position="270"/>
        <end position="288"/>
    </location>
</feature>
<sequence>MYYQGATIADTVVIVALEPEYQLSPEAIASLSLENIPVLATGVGYGVYMAVSSNIRSLRVYLLLSFSLYKSLLLESRTTQDPALPIEVPSDEPNGDSNAESCGPLTSTQRVTASSGFTEVSPDAFGGEAKHFTEICVHIVLEGVDKSVIIHSRRPSNFHGSFVFRVGHDYIQQVLTAIIEHFEESCILQATRPFVLSCLGILATNMVLKIPMMVVEVVTWSIMTYYIIGFDSDTGRFFKHVFLLICIHQMSSGLFRFISSLGRNINVAKTFGSFGLLTIFFLGGFILARDDIKGWWIWCYWFSPMMYGQNGLAVNEFLGDSWKKITPNLSDTVGMTSLKSCGIFTKTYWYWIAIAASIGYMFLFNIFFTQALEFLNPFGSPQAVLSKDSVATRKAMKT</sequence>
<feature type="domain" description="Plant PDR ABC transporter associated" evidence="8">
    <location>
        <begin position="322"/>
        <end position="384"/>
    </location>
</feature>
<reference evidence="9" key="1">
    <citation type="journal article" date="2022" name="Int. J. Mol. Sci.">
        <title>Draft Genome of Tanacetum Coccineum: Genomic Comparison of Closely Related Tanacetum-Family Plants.</title>
        <authorList>
            <person name="Yamashiro T."/>
            <person name="Shiraishi A."/>
            <person name="Nakayama K."/>
            <person name="Satake H."/>
        </authorList>
    </citation>
    <scope>NUCLEOTIDE SEQUENCE</scope>
</reference>
<evidence type="ECO:0000259" key="7">
    <source>
        <dbReference type="Pfam" id="PF01061"/>
    </source>
</evidence>
<organism evidence="9 10">
    <name type="scientific">Tanacetum coccineum</name>
    <dbReference type="NCBI Taxonomy" id="301880"/>
    <lineage>
        <taxon>Eukaryota</taxon>
        <taxon>Viridiplantae</taxon>
        <taxon>Streptophyta</taxon>
        <taxon>Embryophyta</taxon>
        <taxon>Tracheophyta</taxon>
        <taxon>Spermatophyta</taxon>
        <taxon>Magnoliopsida</taxon>
        <taxon>eudicotyledons</taxon>
        <taxon>Gunneridae</taxon>
        <taxon>Pentapetalae</taxon>
        <taxon>asterids</taxon>
        <taxon>campanulids</taxon>
        <taxon>Asterales</taxon>
        <taxon>Asteraceae</taxon>
        <taxon>Asteroideae</taxon>
        <taxon>Anthemideae</taxon>
        <taxon>Anthemidinae</taxon>
        <taxon>Tanacetum</taxon>
    </lineage>
</organism>
<feature type="domain" description="ABC-2 type transporter transmembrane" evidence="7">
    <location>
        <begin position="193"/>
        <end position="317"/>
    </location>
</feature>
<evidence type="ECO:0000313" key="10">
    <source>
        <dbReference type="Proteomes" id="UP001151760"/>
    </source>
</evidence>
<dbReference type="PANTHER" id="PTHR48040">
    <property type="entry name" value="PLEIOTROPIC DRUG RESISTANCE PROTEIN 1-LIKE ISOFORM X1"/>
    <property type="match status" value="1"/>
</dbReference>